<dbReference type="EMBL" id="AB894487">
    <property type="protein sequence ID" value="BAP18634.1"/>
    <property type="molecule type" value="Genomic_RNA"/>
</dbReference>
<name>A0A077JF23_9REOV</name>
<evidence type="ECO:0000313" key="3">
    <source>
        <dbReference type="Proteomes" id="UP000146808"/>
    </source>
</evidence>
<accession>A0A077JF23</accession>
<sequence>MDAFIRTFGVPHTERPHLHLTWELRDILTCSHRLNRCRIYGRCFRENFEFLVDEITRRHDEAAARQLIEESGELCADRNLIWTCANNWKIKGGTIEVATDWLQIYCEFNKIHQESVFKEEVTDEAVRFRNHVEHTAWTYLDDSTSLLHGFFVPVCGDRVVDIISSQRFGEFLVCYYDPQKANITGVVFKEDRQIASALNNILHVLGDAHPTCQTTHAQHRPTQVVFLPRMELLSANERTRVLRTLEMDSKFLKRLKSRESERMFFQKFGVHGRGIPDFLTLMLTPLGGVISPVQMQIQRPRNSFSDNFMPMLMLRMLFRNELIEFDPTRPALIYRYMYQSTATCQCCFLKENGVTSVTLIDTRDRDFQLDEGVRIGRLLTCEDGLAFGNVELQNGEMLTRQGQHWIAVRCASFTQALLTTLTVIHRDLRGKGYEDVDHKMTALALLGRCYLYWIPNEENAIGLFRAMTMVVLGRSDENLKLWMETMDLGRFLHLILRPAKESKVLRERMHAAMIRLALHALYIGYGNPFNAYVAPGVVPAICAEPTETDGLLTGSRSNFGQRAFIREVRIPTDEFERLDI</sequence>
<gene>
    <name evidence="2" type="primary">NS1</name>
</gene>
<dbReference type="InterPro" id="IPR002630">
    <property type="entry name" value="Orbi_NS1"/>
</dbReference>
<protein>
    <recommendedName>
        <fullName evidence="1">Non-structural protein NS1</fullName>
    </recommendedName>
</protein>
<dbReference type="Proteomes" id="UP000146808">
    <property type="component" value="Genome"/>
</dbReference>
<evidence type="ECO:0000313" key="2">
    <source>
        <dbReference type="EMBL" id="BAP18634.1"/>
    </source>
</evidence>
<reference evidence="2 3" key="1">
    <citation type="journal article" date="2014" name="Arch. Virol.">
        <title>First isolation and characterization of a mosquito-borne orbivirus belonging to the species Umatilla virus in East Asia.</title>
        <authorList>
            <person name="Ejiri H."/>
            <person name="Kuwata R."/>
            <person name="Tsuda Y."/>
            <person name="Sasaki T."/>
            <person name="Kobayashi M."/>
            <person name="Sato Y."/>
            <person name="Sawabe K."/>
            <person name="Isawa H."/>
        </authorList>
    </citation>
    <scope>NUCLEOTIDE SEQUENCE [LARGE SCALE GENOMIC DNA]</scope>
    <source>
        <strain evidence="2">S7</strain>
    </source>
</reference>
<dbReference type="Pfam" id="PF01718">
    <property type="entry name" value="Orbi_NS1"/>
    <property type="match status" value="1"/>
</dbReference>
<evidence type="ECO:0000256" key="1">
    <source>
        <dbReference type="ARBA" id="ARBA00014071"/>
    </source>
</evidence>
<proteinExistence type="predicted"/>
<organism evidence="2 3">
    <name type="scientific">Koyama Hill virus</name>
    <dbReference type="NCBI Taxonomy" id="1435294"/>
    <lineage>
        <taxon>Viruses</taxon>
        <taxon>Riboviria</taxon>
        <taxon>Orthornavirae</taxon>
        <taxon>Duplornaviricota</taxon>
        <taxon>Resentoviricetes</taxon>
        <taxon>Reovirales</taxon>
        <taxon>Sedoreoviridae</taxon>
        <taxon>Orbivirus</taxon>
        <taxon>Orbivirus umatillaense</taxon>
        <taxon>Umatilla virus</taxon>
    </lineage>
</organism>